<dbReference type="InterPro" id="IPR039261">
    <property type="entry name" value="FNR_nucleotide-bd"/>
</dbReference>
<dbReference type="GO" id="GO:0016491">
    <property type="term" value="F:oxidoreductase activity"/>
    <property type="evidence" value="ECO:0007669"/>
    <property type="project" value="InterPro"/>
</dbReference>
<dbReference type="InterPro" id="IPR007037">
    <property type="entry name" value="SIP_rossman_dom"/>
</dbReference>
<dbReference type="Gene3D" id="3.40.50.80">
    <property type="entry name" value="Nucleotide-binding domain of ferredoxin-NADP reductase (FNR) module"/>
    <property type="match status" value="1"/>
</dbReference>
<proteinExistence type="predicted"/>
<protein>
    <submittedName>
        <fullName evidence="2">Siderophore-interacting protein</fullName>
    </submittedName>
</protein>
<dbReference type="CDD" id="cd06193">
    <property type="entry name" value="siderophore_interacting"/>
    <property type="match status" value="1"/>
</dbReference>
<dbReference type="PANTHER" id="PTHR30157:SF0">
    <property type="entry name" value="NADPH-DEPENDENT FERRIC-CHELATE REDUCTASE"/>
    <property type="match status" value="1"/>
</dbReference>
<dbReference type="Pfam" id="PF04954">
    <property type="entry name" value="SIP"/>
    <property type="match status" value="1"/>
</dbReference>
<evidence type="ECO:0000313" key="3">
    <source>
        <dbReference type="Proteomes" id="UP000251577"/>
    </source>
</evidence>
<dbReference type="Pfam" id="PF08021">
    <property type="entry name" value="FAD_binding_9"/>
    <property type="match status" value="1"/>
</dbReference>
<dbReference type="PANTHER" id="PTHR30157">
    <property type="entry name" value="FERRIC REDUCTASE, NADPH-DEPENDENT"/>
    <property type="match status" value="1"/>
</dbReference>
<dbReference type="PROSITE" id="PS51384">
    <property type="entry name" value="FAD_FR"/>
    <property type="match status" value="1"/>
</dbReference>
<dbReference type="AlphaFoldDB" id="A0A364V5N6"/>
<evidence type="ECO:0000259" key="1">
    <source>
        <dbReference type="PROSITE" id="PS51384"/>
    </source>
</evidence>
<dbReference type="InterPro" id="IPR017938">
    <property type="entry name" value="Riboflavin_synthase-like_b-brl"/>
</dbReference>
<dbReference type="InterPro" id="IPR013113">
    <property type="entry name" value="SIP_FAD-bd"/>
</dbReference>
<reference evidence="2 3" key="1">
    <citation type="journal article" date="2018" name="Syst. Appl. Microbiol.">
        <title>Corynebacterium heidelbergense sp. nov., isolated from the preen glands of Egyptian geese (Alopochen aegyptiacus).</title>
        <authorList>
            <person name="Braun M.S."/>
            <person name="Wang E."/>
            <person name="Zimmermann S."/>
            <person name="Wink M."/>
        </authorList>
    </citation>
    <scope>NUCLEOTIDE SEQUENCE [LARGE SCALE GENOMIC DNA]</scope>
    <source>
        <strain evidence="2 3">647</strain>
    </source>
</reference>
<dbReference type="SUPFAM" id="SSF63380">
    <property type="entry name" value="Riboflavin synthase domain-like"/>
    <property type="match status" value="1"/>
</dbReference>
<dbReference type="Proteomes" id="UP000251577">
    <property type="component" value="Unassembled WGS sequence"/>
</dbReference>
<keyword evidence="3" id="KW-1185">Reference proteome</keyword>
<feature type="domain" description="FAD-binding FR-type" evidence="1">
    <location>
        <begin position="23"/>
        <end position="164"/>
    </location>
</feature>
<sequence length="299" mass="32834">MTSVIPSAFSDTALLTEPAAPPHRWFPAEVLSNELIAGNVRRITLHAKDIASWTMTGPDEFFGLLMPRSGAPIEDLSALLHVPAGSNLRAVLNRVPQAQRPDLRWYTVRQLDRASCRLSFDVVTHGVRSIGPGTTAGPGLTWATCATPGDKVGVWTVRGLWHRAHQRQLLVADAAAMPSIRSILEFQATHNPTQLSRMHVVAIVESDEDIEPGMTKEWVARIGSLSIIRAPLSEQADAAETAMATLRSAGHPAAHPEYVWVGGEGTMCKLVRAMAVREWGLDRQRILWCPYWLVGRPRP</sequence>
<accession>A0A364V5N6</accession>
<dbReference type="RefSeq" id="WP_113630817.1">
    <property type="nucleotide sequence ID" value="NZ_QHCV01000047.1"/>
</dbReference>
<dbReference type="InterPro" id="IPR017927">
    <property type="entry name" value="FAD-bd_FR_type"/>
</dbReference>
<name>A0A364V5N6_9CORY</name>
<dbReference type="EMBL" id="QHCV01000047">
    <property type="protein sequence ID" value="RAV31952.1"/>
    <property type="molecule type" value="Genomic_DNA"/>
</dbReference>
<dbReference type="Gene3D" id="2.40.30.10">
    <property type="entry name" value="Translation factors"/>
    <property type="match status" value="1"/>
</dbReference>
<gene>
    <name evidence="2" type="ORF">DLJ54_05700</name>
</gene>
<comment type="caution">
    <text evidence="2">The sequence shown here is derived from an EMBL/GenBank/DDBJ whole genome shotgun (WGS) entry which is preliminary data.</text>
</comment>
<evidence type="ECO:0000313" key="2">
    <source>
        <dbReference type="EMBL" id="RAV31952.1"/>
    </source>
</evidence>
<organism evidence="2 3">
    <name type="scientific">Corynebacterium heidelbergense</name>
    <dbReference type="NCBI Taxonomy" id="2055947"/>
    <lineage>
        <taxon>Bacteria</taxon>
        <taxon>Bacillati</taxon>
        <taxon>Actinomycetota</taxon>
        <taxon>Actinomycetes</taxon>
        <taxon>Mycobacteriales</taxon>
        <taxon>Corynebacteriaceae</taxon>
        <taxon>Corynebacterium</taxon>
    </lineage>
</organism>
<dbReference type="InterPro" id="IPR039374">
    <property type="entry name" value="SIP_fam"/>
</dbReference>